<dbReference type="Proteomes" id="UP000320338">
    <property type="component" value="Unassembled WGS sequence"/>
</dbReference>
<feature type="transmembrane region" description="Helical" evidence="8">
    <location>
        <begin position="127"/>
        <end position="144"/>
    </location>
</feature>
<dbReference type="AlphaFoldDB" id="A0A4Y3WVI8"/>
<keyword evidence="6 8" id="KW-1133">Transmembrane helix</keyword>
<keyword evidence="5 8" id="KW-0812">Transmembrane</keyword>
<feature type="domain" description="EamA" evidence="9">
    <location>
        <begin position="9"/>
        <end position="143"/>
    </location>
</feature>
<reference evidence="10 11" key="1">
    <citation type="submission" date="2019-06" db="EMBL/GenBank/DDBJ databases">
        <title>Whole genome shotgun sequence of Pseudonocardia hydrocarbonoxydans NBRC 14498.</title>
        <authorList>
            <person name="Hosoyama A."/>
            <person name="Uohara A."/>
            <person name="Ohji S."/>
            <person name="Ichikawa N."/>
        </authorList>
    </citation>
    <scope>NUCLEOTIDE SEQUENCE [LARGE SCALE GENOMIC DNA]</scope>
    <source>
        <strain evidence="10 11">NBRC 14498</strain>
    </source>
</reference>
<sequence>MAGTGLDGRGVAAAVGAYTIWGLFPAFWPLLAPAVPVEVLAHRIAWAAVLMAVVFTLVRGWGELGTLAPRGWGMVAAAGLLISLNWGCYIYAVFTGQVVEAALGYFVSPLVSVLLGVLVLRERLRPVQWVAVGIAAVAVVVIAVEGGRPPWLALTLAVSFGLYGLIKSTVPLTATASLTAEGLVLGPVALGVIAWFELTGAGTMTGFGGGHLLLLLLAGPVTAVPLLLYGVGARRVPLSTIGILMYLNPTLQFLWGVVVLREEMEPTRWIGFALVWTALALFTADLVRGGRPRERAGAQAVRSTM</sequence>
<evidence type="ECO:0000256" key="7">
    <source>
        <dbReference type="ARBA" id="ARBA00023136"/>
    </source>
</evidence>
<keyword evidence="4" id="KW-1003">Cell membrane</keyword>
<keyword evidence="3" id="KW-0813">Transport</keyword>
<feature type="transmembrane region" description="Helical" evidence="8">
    <location>
        <begin position="44"/>
        <end position="62"/>
    </location>
</feature>
<feature type="transmembrane region" description="Helical" evidence="8">
    <location>
        <begin position="102"/>
        <end position="120"/>
    </location>
</feature>
<evidence type="ECO:0000256" key="1">
    <source>
        <dbReference type="ARBA" id="ARBA00004651"/>
    </source>
</evidence>
<comment type="similarity">
    <text evidence="2">Belongs to the EamA transporter family.</text>
</comment>
<evidence type="ECO:0000256" key="3">
    <source>
        <dbReference type="ARBA" id="ARBA00022448"/>
    </source>
</evidence>
<feature type="transmembrane region" description="Helical" evidence="8">
    <location>
        <begin position="74"/>
        <end position="96"/>
    </location>
</feature>
<feature type="transmembrane region" description="Helical" evidence="8">
    <location>
        <begin position="208"/>
        <end position="229"/>
    </location>
</feature>
<gene>
    <name evidence="10" type="ORF">PHY01_45840</name>
</gene>
<evidence type="ECO:0000313" key="11">
    <source>
        <dbReference type="Proteomes" id="UP000320338"/>
    </source>
</evidence>
<feature type="transmembrane region" description="Helical" evidence="8">
    <location>
        <begin position="269"/>
        <end position="287"/>
    </location>
</feature>
<evidence type="ECO:0000259" key="9">
    <source>
        <dbReference type="Pfam" id="PF00892"/>
    </source>
</evidence>
<feature type="transmembrane region" description="Helical" evidence="8">
    <location>
        <begin position="150"/>
        <end position="166"/>
    </location>
</feature>
<dbReference type="Pfam" id="PF00892">
    <property type="entry name" value="EamA"/>
    <property type="match status" value="1"/>
</dbReference>
<evidence type="ECO:0000256" key="6">
    <source>
        <dbReference type="ARBA" id="ARBA00022989"/>
    </source>
</evidence>
<dbReference type="EMBL" id="BJNG01000042">
    <property type="protein sequence ID" value="GEC22301.1"/>
    <property type="molecule type" value="Genomic_DNA"/>
</dbReference>
<comment type="subcellular location">
    <subcellularLocation>
        <location evidence="1">Cell membrane</location>
        <topology evidence="1">Multi-pass membrane protein</topology>
    </subcellularLocation>
</comment>
<dbReference type="PANTHER" id="PTHR22911:SF137">
    <property type="entry name" value="SOLUTE CARRIER FAMILY 35 MEMBER G2-RELATED"/>
    <property type="match status" value="1"/>
</dbReference>
<dbReference type="PANTHER" id="PTHR22911">
    <property type="entry name" value="ACYL-MALONYL CONDENSING ENZYME-RELATED"/>
    <property type="match status" value="1"/>
</dbReference>
<dbReference type="GO" id="GO:0005886">
    <property type="term" value="C:plasma membrane"/>
    <property type="evidence" value="ECO:0007669"/>
    <property type="project" value="UniProtKB-SubCell"/>
</dbReference>
<dbReference type="NCBIfam" id="TIGR00688">
    <property type="entry name" value="rarD"/>
    <property type="match status" value="1"/>
</dbReference>
<dbReference type="InterPro" id="IPR004626">
    <property type="entry name" value="RarD"/>
</dbReference>
<name>A0A4Y3WVI8_9PSEU</name>
<feature type="transmembrane region" description="Helical" evidence="8">
    <location>
        <begin position="12"/>
        <end position="32"/>
    </location>
</feature>
<keyword evidence="7 8" id="KW-0472">Membrane</keyword>
<dbReference type="SUPFAM" id="SSF103481">
    <property type="entry name" value="Multidrug resistance efflux transporter EmrE"/>
    <property type="match status" value="2"/>
</dbReference>
<evidence type="ECO:0000256" key="4">
    <source>
        <dbReference type="ARBA" id="ARBA00022475"/>
    </source>
</evidence>
<proteinExistence type="inferred from homology"/>
<evidence type="ECO:0000313" key="10">
    <source>
        <dbReference type="EMBL" id="GEC22301.1"/>
    </source>
</evidence>
<feature type="transmembrane region" description="Helical" evidence="8">
    <location>
        <begin position="178"/>
        <end position="196"/>
    </location>
</feature>
<feature type="transmembrane region" description="Helical" evidence="8">
    <location>
        <begin position="236"/>
        <end position="257"/>
    </location>
</feature>
<organism evidence="10 11">
    <name type="scientific">Pseudonocardia hydrocarbonoxydans</name>
    <dbReference type="NCBI Taxonomy" id="76726"/>
    <lineage>
        <taxon>Bacteria</taxon>
        <taxon>Bacillati</taxon>
        <taxon>Actinomycetota</taxon>
        <taxon>Actinomycetes</taxon>
        <taxon>Pseudonocardiales</taxon>
        <taxon>Pseudonocardiaceae</taxon>
        <taxon>Pseudonocardia</taxon>
    </lineage>
</organism>
<evidence type="ECO:0000256" key="2">
    <source>
        <dbReference type="ARBA" id="ARBA00007362"/>
    </source>
</evidence>
<evidence type="ECO:0000256" key="5">
    <source>
        <dbReference type="ARBA" id="ARBA00022692"/>
    </source>
</evidence>
<keyword evidence="11" id="KW-1185">Reference proteome</keyword>
<dbReference type="RefSeq" id="WP_246086086.1">
    <property type="nucleotide sequence ID" value="NZ_BAAARZ010000033.1"/>
</dbReference>
<comment type="caution">
    <text evidence="10">The sequence shown here is derived from an EMBL/GenBank/DDBJ whole genome shotgun (WGS) entry which is preliminary data.</text>
</comment>
<dbReference type="InterPro" id="IPR000620">
    <property type="entry name" value="EamA_dom"/>
</dbReference>
<evidence type="ECO:0000256" key="8">
    <source>
        <dbReference type="SAM" id="Phobius"/>
    </source>
</evidence>
<dbReference type="InterPro" id="IPR037185">
    <property type="entry name" value="EmrE-like"/>
</dbReference>
<protein>
    <submittedName>
        <fullName evidence="10">Protein RarD</fullName>
    </submittedName>
</protein>
<accession>A0A4Y3WVI8</accession>